<sequence>MKKIILPLFLISSFLAKSQTSIEFPKDEKGHTIFKEIVESELDSTTLFSNAKNWIAKTFGSYKKVVQFEDDKDLKIILKGESDIPIRNIINSAGVEKDYLTFTITIECKDKRYRYIIDDIEIQHTLTVLGIDVKNSISTDEKLENIGAKKKKLDELNSIDISKLKKSEKENLLNDISNADNAYKTDLLIYEKEYNTFIQLIKSLKERMKINDDF</sequence>
<dbReference type="InterPro" id="IPR027823">
    <property type="entry name" value="DUF4468"/>
</dbReference>
<keyword evidence="1" id="KW-0732">Signal</keyword>
<evidence type="ECO:0000313" key="3">
    <source>
        <dbReference type="EMBL" id="MFD0837384.1"/>
    </source>
</evidence>
<proteinExistence type="predicted"/>
<dbReference type="EMBL" id="JBHTIB010000035">
    <property type="protein sequence ID" value="MFD0837384.1"/>
    <property type="molecule type" value="Genomic_DNA"/>
</dbReference>
<dbReference type="Gene3D" id="3.30.530.80">
    <property type="match status" value="1"/>
</dbReference>
<organism evidence="3 4">
    <name type="scientific">Mariniflexile aquimaris</name>
    <dbReference type="NCBI Taxonomy" id="881009"/>
    <lineage>
        <taxon>Bacteria</taxon>
        <taxon>Pseudomonadati</taxon>
        <taxon>Bacteroidota</taxon>
        <taxon>Flavobacteriia</taxon>
        <taxon>Flavobacteriales</taxon>
        <taxon>Flavobacteriaceae</taxon>
        <taxon>Mariniflexile</taxon>
    </lineage>
</organism>
<evidence type="ECO:0000259" key="2">
    <source>
        <dbReference type="Pfam" id="PF14730"/>
    </source>
</evidence>
<gene>
    <name evidence="3" type="ORF">ACFQ0I_16515</name>
</gene>
<dbReference type="Pfam" id="PF14730">
    <property type="entry name" value="DUF4468"/>
    <property type="match status" value="1"/>
</dbReference>
<feature type="domain" description="DUF4468" evidence="2">
    <location>
        <begin position="42"/>
        <end position="122"/>
    </location>
</feature>
<reference evidence="4" key="1">
    <citation type="journal article" date="2019" name="Int. J. Syst. Evol. Microbiol.">
        <title>The Global Catalogue of Microorganisms (GCM) 10K type strain sequencing project: providing services to taxonomists for standard genome sequencing and annotation.</title>
        <authorList>
            <consortium name="The Broad Institute Genomics Platform"/>
            <consortium name="The Broad Institute Genome Sequencing Center for Infectious Disease"/>
            <person name="Wu L."/>
            <person name="Ma J."/>
        </authorList>
    </citation>
    <scope>NUCLEOTIDE SEQUENCE [LARGE SCALE GENOMIC DNA]</scope>
    <source>
        <strain evidence="4">CCUG 60529</strain>
    </source>
</reference>
<evidence type="ECO:0000256" key="1">
    <source>
        <dbReference type="SAM" id="SignalP"/>
    </source>
</evidence>
<feature type="signal peptide" evidence="1">
    <location>
        <begin position="1"/>
        <end position="18"/>
    </location>
</feature>
<feature type="chain" id="PRO_5045418556" evidence="1">
    <location>
        <begin position="19"/>
        <end position="214"/>
    </location>
</feature>
<keyword evidence="4" id="KW-1185">Reference proteome</keyword>
<dbReference type="Proteomes" id="UP001597011">
    <property type="component" value="Unassembled WGS sequence"/>
</dbReference>
<accession>A0ABW3BY61</accession>
<comment type="caution">
    <text evidence="3">The sequence shown here is derived from an EMBL/GenBank/DDBJ whole genome shotgun (WGS) entry which is preliminary data.</text>
</comment>
<evidence type="ECO:0000313" key="4">
    <source>
        <dbReference type="Proteomes" id="UP001597011"/>
    </source>
</evidence>
<protein>
    <submittedName>
        <fullName evidence="3">DUF4468 domain-containing protein</fullName>
    </submittedName>
</protein>
<dbReference type="RefSeq" id="WP_379944079.1">
    <property type="nucleotide sequence ID" value="NZ_JBHTIB010000035.1"/>
</dbReference>
<name>A0ABW3BY61_9FLAO</name>